<dbReference type="InterPro" id="IPR036249">
    <property type="entry name" value="Thioredoxin-like_sf"/>
</dbReference>
<dbReference type="GO" id="GO:0016491">
    <property type="term" value="F:oxidoreductase activity"/>
    <property type="evidence" value="ECO:0007669"/>
    <property type="project" value="InterPro"/>
</dbReference>
<organism evidence="2">
    <name type="scientific">Absidia glauca</name>
    <name type="common">Pin mould</name>
    <dbReference type="NCBI Taxonomy" id="4829"/>
    <lineage>
        <taxon>Eukaryota</taxon>
        <taxon>Fungi</taxon>
        <taxon>Fungi incertae sedis</taxon>
        <taxon>Mucoromycota</taxon>
        <taxon>Mucoromycotina</taxon>
        <taxon>Mucoromycetes</taxon>
        <taxon>Mucorales</taxon>
        <taxon>Cunninghamellaceae</taxon>
        <taxon>Absidia</taxon>
    </lineage>
</organism>
<dbReference type="AlphaFoldDB" id="A0A163UVB1"/>
<evidence type="ECO:0000259" key="1">
    <source>
        <dbReference type="Pfam" id="PF00578"/>
    </source>
</evidence>
<evidence type="ECO:0000313" key="2">
    <source>
        <dbReference type="EMBL" id="SAL97717.1"/>
    </source>
</evidence>
<dbReference type="InParanoid" id="A0A163UVB1"/>
<reference evidence="2" key="1">
    <citation type="submission" date="2016-04" db="EMBL/GenBank/DDBJ databases">
        <authorList>
            <person name="Evans L.H."/>
            <person name="Alamgir A."/>
            <person name="Owens N."/>
            <person name="Weber N.D."/>
            <person name="Virtaneva K."/>
            <person name="Barbian K."/>
            <person name="Babar A."/>
            <person name="Rosenke K."/>
        </authorList>
    </citation>
    <scope>NUCLEOTIDE SEQUENCE [LARGE SCALE GENOMIC DNA]</scope>
    <source>
        <strain evidence="2">CBS 101.48</strain>
    </source>
</reference>
<protein>
    <recommendedName>
        <fullName evidence="1">Alkyl hydroperoxide reductase subunit C/ Thiol specific antioxidant domain-containing protein</fullName>
    </recommendedName>
</protein>
<dbReference type="OMA" id="MLMTENS"/>
<gene>
    <name evidence="2" type="primary">ABSGL_03225.1 scaffold 4278</name>
</gene>
<accession>A0A163UVB1</accession>
<dbReference type="SUPFAM" id="SSF52833">
    <property type="entry name" value="Thioredoxin-like"/>
    <property type="match status" value="1"/>
</dbReference>
<dbReference type="EMBL" id="LT551908">
    <property type="protein sequence ID" value="SAL97717.1"/>
    <property type="molecule type" value="Genomic_DNA"/>
</dbReference>
<sequence>MLTASDRKRPRNDVDEDEAIFLKRTRTIVPDFTCEVYHNEQVSPLRLSTLLEHYTSIVLFFYERDLLNYTAFLNSKALPVMVSTDTVMVHRGFCRTHGGLAQPPPFPLVGDQTRLISRHFDVLDLATGNARRSVFIINQQRNIIATFLPTNTGYNMPLITSSIKS</sequence>
<dbReference type="GO" id="GO:0016209">
    <property type="term" value="F:antioxidant activity"/>
    <property type="evidence" value="ECO:0007669"/>
    <property type="project" value="InterPro"/>
</dbReference>
<dbReference type="Pfam" id="PF00578">
    <property type="entry name" value="AhpC-TSA"/>
    <property type="match status" value="1"/>
</dbReference>
<proteinExistence type="predicted"/>
<dbReference type="OrthoDB" id="2259904at2759"/>
<name>A0A163UVB1_ABSGL</name>
<dbReference type="Gene3D" id="3.40.30.10">
    <property type="entry name" value="Glutaredoxin"/>
    <property type="match status" value="1"/>
</dbReference>
<evidence type="ECO:0000313" key="3">
    <source>
        <dbReference type="Proteomes" id="UP000078561"/>
    </source>
</evidence>
<feature type="domain" description="Alkyl hydroperoxide reductase subunit C/ Thiol specific antioxidant" evidence="1">
    <location>
        <begin position="29"/>
        <end position="144"/>
    </location>
</feature>
<keyword evidence="3" id="KW-1185">Reference proteome</keyword>
<dbReference type="InterPro" id="IPR000866">
    <property type="entry name" value="AhpC/TSA"/>
</dbReference>
<dbReference type="STRING" id="4829.A0A163UVB1"/>
<dbReference type="Proteomes" id="UP000078561">
    <property type="component" value="Unassembled WGS sequence"/>
</dbReference>